<dbReference type="EMBL" id="LZZI01000076">
    <property type="protein sequence ID" value="OOM59391.1"/>
    <property type="molecule type" value="Genomic_DNA"/>
</dbReference>
<gene>
    <name evidence="1" type="ORF">CLBCK_35290</name>
</gene>
<dbReference type="AlphaFoldDB" id="A0A1S8S1S6"/>
<evidence type="ECO:0000313" key="2">
    <source>
        <dbReference type="Proteomes" id="UP000190973"/>
    </source>
</evidence>
<proteinExistence type="predicted"/>
<reference evidence="1 2" key="1">
    <citation type="submission" date="2016-05" db="EMBL/GenBank/DDBJ databases">
        <title>Microbial solvent formation.</title>
        <authorList>
            <person name="Poehlein A."/>
            <person name="Montoya Solano J.D."/>
            <person name="Flitsch S."/>
            <person name="Krabben P."/>
            <person name="Duerre P."/>
            <person name="Daniel R."/>
        </authorList>
    </citation>
    <scope>NUCLEOTIDE SEQUENCE [LARGE SCALE GENOMIC DNA]</scope>
    <source>
        <strain evidence="1 2">DSM 53</strain>
    </source>
</reference>
<dbReference type="RefSeq" id="WP_077839906.1">
    <property type="nucleotide sequence ID" value="NZ_JABTAE010000001.1"/>
</dbReference>
<organism evidence="1 2">
    <name type="scientific">Clostridium beijerinckii</name>
    <name type="common">Clostridium MP</name>
    <dbReference type="NCBI Taxonomy" id="1520"/>
    <lineage>
        <taxon>Bacteria</taxon>
        <taxon>Bacillati</taxon>
        <taxon>Bacillota</taxon>
        <taxon>Clostridia</taxon>
        <taxon>Eubacteriales</taxon>
        <taxon>Clostridiaceae</taxon>
        <taxon>Clostridium</taxon>
    </lineage>
</organism>
<accession>A0A1S8S1S6</accession>
<evidence type="ECO:0000313" key="1">
    <source>
        <dbReference type="EMBL" id="OOM59391.1"/>
    </source>
</evidence>
<comment type="caution">
    <text evidence="1">The sequence shown here is derived from an EMBL/GenBank/DDBJ whole genome shotgun (WGS) entry which is preliminary data.</text>
</comment>
<protein>
    <submittedName>
        <fullName evidence="1">Uncharacterized protein</fullName>
    </submittedName>
</protein>
<sequence>MSKMKAKVILILFFIVVMFISLTNRYIYGTWNTFGYPERLCYGGFRYDSSEKVIKLTDNEKPQYEISRGIDKFTSKKVYSKEKDFIGCGKAVYLYLGDDKYMAFASGGGG</sequence>
<dbReference type="Proteomes" id="UP000190973">
    <property type="component" value="Unassembled WGS sequence"/>
</dbReference>
<name>A0A1S8S1S6_CLOBE</name>